<protein>
    <submittedName>
        <fullName evidence="10">Prospero domain-containing protein</fullName>
    </submittedName>
</protein>
<dbReference type="PROSITE" id="PS51818">
    <property type="entry name" value="HOMEO_PROSPERO"/>
    <property type="match status" value="1"/>
</dbReference>
<dbReference type="InterPro" id="IPR023082">
    <property type="entry name" value="Homeo_prospero_dom"/>
</dbReference>
<organism evidence="10">
    <name type="scientific">Gongylonema pulchrum</name>
    <dbReference type="NCBI Taxonomy" id="637853"/>
    <lineage>
        <taxon>Eukaryota</taxon>
        <taxon>Metazoa</taxon>
        <taxon>Ecdysozoa</taxon>
        <taxon>Nematoda</taxon>
        <taxon>Chromadorea</taxon>
        <taxon>Rhabditida</taxon>
        <taxon>Spirurina</taxon>
        <taxon>Spiruromorpha</taxon>
        <taxon>Spiruroidea</taxon>
        <taxon>Gongylonematidae</taxon>
        <taxon>Gongylonema</taxon>
    </lineage>
</organism>
<gene>
    <name evidence="8" type="ORF">GPUH_LOCUS24452</name>
</gene>
<evidence type="ECO:0000256" key="2">
    <source>
        <dbReference type="ARBA" id="ARBA00023015"/>
    </source>
</evidence>
<keyword evidence="3" id="KW-0238">DNA-binding</keyword>
<evidence type="ECO:0000256" key="6">
    <source>
        <dbReference type="ARBA" id="ARBA00023242"/>
    </source>
</evidence>
<dbReference type="GO" id="GO:0000978">
    <property type="term" value="F:RNA polymerase II cis-regulatory region sequence-specific DNA binding"/>
    <property type="evidence" value="ECO:0007669"/>
    <property type="project" value="TreeGrafter"/>
</dbReference>
<dbReference type="SUPFAM" id="SSF46689">
    <property type="entry name" value="Homeodomain-like"/>
    <property type="match status" value="1"/>
</dbReference>
<dbReference type="OrthoDB" id="10038576at2759"/>
<dbReference type="Proteomes" id="UP000271098">
    <property type="component" value="Unassembled WGS sequence"/>
</dbReference>
<feature type="domain" description="Prospero" evidence="7">
    <location>
        <begin position="1"/>
        <end position="126"/>
    </location>
</feature>
<dbReference type="AlphaFoldDB" id="A0A183EU10"/>
<dbReference type="GO" id="GO:0005634">
    <property type="term" value="C:nucleus"/>
    <property type="evidence" value="ECO:0007669"/>
    <property type="project" value="UniProtKB-SubCell"/>
</dbReference>
<dbReference type="PANTHER" id="PTHR12198">
    <property type="entry name" value="HOMEOBOX PROTEIN PROSPERO/PROX-1/CEH-26"/>
    <property type="match status" value="1"/>
</dbReference>
<dbReference type="InterPro" id="IPR009057">
    <property type="entry name" value="Homeodomain-like_sf"/>
</dbReference>
<keyword evidence="2" id="KW-0805">Transcription regulation</keyword>
<dbReference type="GO" id="GO:0000981">
    <property type="term" value="F:DNA-binding transcription factor activity, RNA polymerase II-specific"/>
    <property type="evidence" value="ECO:0007669"/>
    <property type="project" value="TreeGrafter"/>
</dbReference>
<dbReference type="Pfam" id="PF05044">
    <property type="entry name" value="HPD"/>
    <property type="match status" value="1"/>
</dbReference>
<dbReference type="InterPro" id="IPR037131">
    <property type="entry name" value="Homeo_prospero_dom_sf"/>
</dbReference>
<evidence type="ECO:0000256" key="1">
    <source>
        <dbReference type="ARBA" id="ARBA00004123"/>
    </source>
</evidence>
<reference evidence="8 9" key="2">
    <citation type="submission" date="2018-11" db="EMBL/GenBank/DDBJ databases">
        <authorList>
            <consortium name="Pathogen Informatics"/>
        </authorList>
    </citation>
    <scope>NUCLEOTIDE SEQUENCE [LARGE SCALE GENOMIC DNA]</scope>
</reference>
<dbReference type="WBParaSite" id="GPUH_0002448101-mRNA-1">
    <property type="protein sequence ID" value="GPUH_0002448101-mRNA-1"/>
    <property type="gene ID" value="GPUH_0002448101"/>
</dbReference>
<dbReference type="GO" id="GO:0048468">
    <property type="term" value="P:cell development"/>
    <property type="evidence" value="ECO:0007669"/>
    <property type="project" value="UniProtKB-ARBA"/>
</dbReference>
<proteinExistence type="predicted"/>
<keyword evidence="4" id="KW-0371">Homeobox</keyword>
<keyword evidence="9" id="KW-1185">Reference proteome</keyword>
<reference evidence="10" key="1">
    <citation type="submission" date="2016-06" db="UniProtKB">
        <authorList>
            <consortium name="WormBaseParasite"/>
        </authorList>
    </citation>
    <scope>IDENTIFICATION</scope>
</reference>
<evidence type="ECO:0000256" key="4">
    <source>
        <dbReference type="ARBA" id="ARBA00023155"/>
    </source>
</evidence>
<evidence type="ECO:0000313" key="9">
    <source>
        <dbReference type="Proteomes" id="UP000271098"/>
    </source>
</evidence>
<keyword evidence="6" id="KW-0539">Nucleus</keyword>
<keyword evidence="5" id="KW-0804">Transcription</keyword>
<sequence length="127" mass="15041">MMMTIIMNEAGEVICIPLRIIVYLSPHSGEFFYNQMDKYARNYLAEGVKNKEDIIVTPDSEIYKNLNQHYNRNNHIQETLREFFSAVQSGRDAEPSWKKTIYKVINRMDDPIPEYFKDPNFLERLEG</sequence>
<accession>A0A183EU10</accession>
<evidence type="ECO:0000313" key="8">
    <source>
        <dbReference type="EMBL" id="VDN42854.1"/>
    </source>
</evidence>
<dbReference type="PANTHER" id="PTHR12198:SF0">
    <property type="entry name" value="HOMEOBOX PROTEIN PROSPERO"/>
    <property type="match status" value="1"/>
</dbReference>
<evidence type="ECO:0000256" key="5">
    <source>
        <dbReference type="ARBA" id="ARBA00023163"/>
    </source>
</evidence>
<dbReference type="GO" id="GO:0007399">
    <property type="term" value="P:nervous system development"/>
    <property type="evidence" value="ECO:0007669"/>
    <property type="project" value="UniProtKB-ARBA"/>
</dbReference>
<comment type="subcellular location">
    <subcellularLocation>
        <location evidence="1">Nucleus</location>
    </subcellularLocation>
</comment>
<evidence type="ECO:0000256" key="3">
    <source>
        <dbReference type="ARBA" id="ARBA00023125"/>
    </source>
</evidence>
<dbReference type="InterPro" id="IPR039350">
    <property type="entry name" value="Prospero_homeodomain"/>
</dbReference>
<name>A0A183EU10_9BILA</name>
<dbReference type="Gene3D" id="1.10.10.500">
    <property type="entry name" value="Homeo-prospero domain"/>
    <property type="match status" value="1"/>
</dbReference>
<evidence type="ECO:0000313" key="10">
    <source>
        <dbReference type="WBParaSite" id="GPUH_0002448101-mRNA-1"/>
    </source>
</evidence>
<dbReference type="EMBL" id="UYRT01101188">
    <property type="protein sequence ID" value="VDN42854.1"/>
    <property type="molecule type" value="Genomic_DNA"/>
</dbReference>
<evidence type="ECO:0000259" key="7">
    <source>
        <dbReference type="PROSITE" id="PS51818"/>
    </source>
</evidence>